<organism evidence="1 2">
    <name type="scientific">Candidatus Synechococcus spongiarum 142</name>
    <dbReference type="NCBI Taxonomy" id="1608213"/>
    <lineage>
        <taxon>Bacteria</taxon>
        <taxon>Bacillati</taxon>
        <taxon>Cyanobacteriota</taxon>
        <taxon>Cyanophyceae</taxon>
        <taxon>Synechococcales</taxon>
        <taxon>Synechococcaceae</taxon>
        <taxon>Synechococcus</taxon>
    </lineage>
</organism>
<comment type="caution">
    <text evidence="1">The sequence shown here is derived from an EMBL/GenBank/DDBJ whole genome shotgun (WGS) entry which is preliminary data.</text>
</comment>
<evidence type="ECO:0000313" key="1">
    <source>
        <dbReference type="EMBL" id="KKZ13903.1"/>
    </source>
</evidence>
<protein>
    <submittedName>
        <fullName evidence="1">Uncharacterized protein</fullName>
    </submittedName>
</protein>
<feature type="non-terminal residue" evidence="1">
    <location>
        <position position="60"/>
    </location>
</feature>
<sequence length="60" mass="6156">MDGALLVCQEISEEMGSTSRESGMDFRRGGNDAGMAAGGAGGITLRGLLRRDAGMAHKGE</sequence>
<name>A0A6N3X457_9SYNE</name>
<evidence type="ECO:0000313" key="2">
    <source>
        <dbReference type="Proteomes" id="UP000035054"/>
    </source>
</evidence>
<dbReference type="Proteomes" id="UP000035054">
    <property type="component" value="Unassembled WGS sequence"/>
</dbReference>
<dbReference type="AlphaFoldDB" id="A0A6N3X457"/>
<accession>A0A6N3X457</accession>
<dbReference type="EMBL" id="JXUO01000203">
    <property type="protein sequence ID" value="KKZ13903.1"/>
    <property type="molecule type" value="Genomic_DNA"/>
</dbReference>
<reference evidence="1 2" key="1">
    <citation type="submission" date="2015-01" db="EMBL/GenBank/DDBJ databases">
        <title>Lifestyle Evolution in Cyanobacterial Symbionts of Sponges.</title>
        <authorList>
            <person name="Burgsdorf I."/>
            <person name="Slaby B.M."/>
            <person name="Handley K.M."/>
            <person name="Haber M."/>
            <person name="Blom J."/>
            <person name="Marshall C.W."/>
            <person name="Gilbert J.A."/>
            <person name="Hentschel U."/>
            <person name="Steindler L."/>
        </authorList>
    </citation>
    <scope>NUCLEOTIDE SEQUENCE [LARGE SCALE GENOMIC DNA]</scope>
    <source>
        <strain evidence="1">142</strain>
    </source>
</reference>
<gene>
    <name evidence="1" type="ORF">TH68_05995</name>
</gene>
<proteinExistence type="predicted"/>